<evidence type="ECO:0000256" key="2">
    <source>
        <dbReference type="ARBA" id="ARBA00007935"/>
    </source>
</evidence>
<keyword evidence="4" id="KW-1003">Cell membrane</keyword>
<accession>A0A6A8A8F3</accession>
<keyword evidence="7 8" id="KW-0472">Membrane</keyword>
<dbReference type="PANTHER" id="PTHR30472">
    <property type="entry name" value="FERRIC ENTEROBACTIN TRANSPORT SYSTEM PERMEASE PROTEIN"/>
    <property type="match status" value="1"/>
</dbReference>
<dbReference type="InterPro" id="IPR037294">
    <property type="entry name" value="ABC_BtuC-like"/>
</dbReference>
<evidence type="ECO:0000256" key="8">
    <source>
        <dbReference type="SAM" id="Phobius"/>
    </source>
</evidence>
<organism evidence="9 10">
    <name type="scientific">Endobacterium cereale</name>
    <dbReference type="NCBI Taxonomy" id="2663029"/>
    <lineage>
        <taxon>Bacteria</taxon>
        <taxon>Pseudomonadati</taxon>
        <taxon>Pseudomonadota</taxon>
        <taxon>Alphaproteobacteria</taxon>
        <taxon>Hyphomicrobiales</taxon>
        <taxon>Rhizobiaceae</taxon>
        <taxon>Endobacterium</taxon>
    </lineage>
</organism>
<evidence type="ECO:0000256" key="1">
    <source>
        <dbReference type="ARBA" id="ARBA00004651"/>
    </source>
</evidence>
<dbReference type="RefSeq" id="WP_153352564.1">
    <property type="nucleotide sequence ID" value="NZ_JAYKOO010000002.1"/>
</dbReference>
<dbReference type="GO" id="GO:0033214">
    <property type="term" value="P:siderophore-iron import into cell"/>
    <property type="evidence" value="ECO:0007669"/>
    <property type="project" value="TreeGrafter"/>
</dbReference>
<proteinExistence type="inferred from homology"/>
<feature type="transmembrane region" description="Helical" evidence="8">
    <location>
        <begin position="289"/>
        <end position="307"/>
    </location>
</feature>
<keyword evidence="6 8" id="KW-1133">Transmembrane helix</keyword>
<evidence type="ECO:0000256" key="3">
    <source>
        <dbReference type="ARBA" id="ARBA00022448"/>
    </source>
</evidence>
<comment type="subcellular location">
    <subcellularLocation>
        <location evidence="1">Cell membrane</location>
        <topology evidence="1">Multi-pass membrane protein</topology>
    </subcellularLocation>
</comment>
<name>A0A6A8A8F3_9HYPH</name>
<dbReference type="AlphaFoldDB" id="A0A6A8A8F3"/>
<dbReference type="PANTHER" id="PTHR30472:SF24">
    <property type="entry name" value="FERRIC ENTEROBACTIN TRANSPORT SYSTEM PERMEASE PROTEIN FEPG"/>
    <property type="match status" value="1"/>
</dbReference>
<dbReference type="CDD" id="cd06550">
    <property type="entry name" value="TM_ABC_iron-siderophores_like"/>
    <property type="match status" value="1"/>
</dbReference>
<feature type="transmembrane region" description="Helical" evidence="8">
    <location>
        <begin position="75"/>
        <end position="95"/>
    </location>
</feature>
<evidence type="ECO:0000313" key="10">
    <source>
        <dbReference type="Proteomes" id="UP000435138"/>
    </source>
</evidence>
<feature type="transmembrane region" description="Helical" evidence="8">
    <location>
        <begin position="201"/>
        <end position="223"/>
    </location>
</feature>
<evidence type="ECO:0000256" key="6">
    <source>
        <dbReference type="ARBA" id="ARBA00022989"/>
    </source>
</evidence>
<keyword evidence="10" id="KW-1185">Reference proteome</keyword>
<evidence type="ECO:0000256" key="5">
    <source>
        <dbReference type="ARBA" id="ARBA00022692"/>
    </source>
</evidence>
<feature type="transmembrane region" description="Helical" evidence="8">
    <location>
        <begin position="132"/>
        <end position="153"/>
    </location>
</feature>
<sequence length="345" mass="35834">MMRQYLTLRIGPAIHFPIRLRPALMMLALIILLGIGTLYSLRLGSTDLSMSDVIRWLMSWHDADPETSAIMILRWPRIIVAILAGAMIATSGYLLQVVARNGLADPGLLGISQGGMAAVVLGVAVFGLSPAWLAWAGLAGGFATAFFVMALAYRLSSSTGLILVGLAVGIVLSAAIEIIMVRGGILQFARWLAWSHGSLTSVSVGGAGMVAIWAAVLLPMALIASGQMMPLLLGHEQAAGIGASPRRLSLFLTMIAAALAAPIVAVVGPIAFLGLIAGHIARALVGERPAEVMPVTMLCGALILLIADTAGRTLFLPVIVPAGILVSIAGVLTFLIAARLSPSSR</sequence>
<dbReference type="EMBL" id="WIXI01000022">
    <property type="protein sequence ID" value="MQY45061.1"/>
    <property type="molecule type" value="Genomic_DNA"/>
</dbReference>
<protein>
    <submittedName>
        <fullName evidence="9">Iron chelate uptake ABC transporter family permease subunit</fullName>
    </submittedName>
</protein>
<dbReference type="Pfam" id="PF01032">
    <property type="entry name" value="FecCD"/>
    <property type="match status" value="1"/>
</dbReference>
<evidence type="ECO:0000256" key="7">
    <source>
        <dbReference type="ARBA" id="ARBA00023136"/>
    </source>
</evidence>
<feature type="transmembrane region" description="Helical" evidence="8">
    <location>
        <begin position="314"/>
        <end position="338"/>
    </location>
</feature>
<dbReference type="Gene3D" id="1.10.3470.10">
    <property type="entry name" value="ABC transporter involved in vitamin B12 uptake, BtuC"/>
    <property type="match status" value="1"/>
</dbReference>
<dbReference type="GO" id="GO:0005886">
    <property type="term" value="C:plasma membrane"/>
    <property type="evidence" value="ECO:0007669"/>
    <property type="project" value="UniProtKB-SubCell"/>
</dbReference>
<gene>
    <name evidence="9" type="ORF">GAO09_03125</name>
</gene>
<dbReference type="InterPro" id="IPR000522">
    <property type="entry name" value="ABC_transptr_permease_BtuC"/>
</dbReference>
<comment type="caution">
    <text evidence="9">The sequence shown here is derived from an EMBL/GenBank/DDBJ whole genome shotgun (WGS) entry which is preliminary data.</text>
</comment>
<reference evidence="9 10" key="1">
    <citation type="submission" date="2019-11" db="EMBL/GenBank/DDBJ databases">
        <title>Genome analysis of Rhizobacterium cereale a novel genus and species isolated from maize roots in North Spain.</title>
        <authorList>
            <person name="Menendez E."/>
            <person name="Flores-Felix J.D."/>
            <person name="Ramirez-Bahena M.-H."/>
            <person name="Igual J.M."/>
            <person name="Garcia-Fraile P."/>
            <person name="Peix A."/>
            <person name="Velazquez E."/>
        </authorList>
    </citation>
    <scope>NUCLEOTIDE SEQUENCE [LARGE SCALE GENOMIC DNA]</scope>
    <source>
        <strain evidence="9 10">RZME27</strain>
    </source>
</reference>
<comment type="similarity">
    <text evidence="2">Belongs to the binding-protein-dependent transport system permease family. FecCD subfamily.</text>
</comment>
<evidence type="ECO:0000313" key="9">
    <source>
        <dbReference type="EMBL" id="MQY45061.1"/>
    </source>
</evidence>
<feature type="transmembrane region" description="Helical" evidence="8">
    <location>
        <begin position="20"/>
        <end position="41"/>
    </location>
</feature>
<feature type="transmembrane region" description="Helical" evidence="8">
    <location>
        <begin position="160"/>
        <end position="181"/>
    </location>
</feature>
<dbReference type="Proteomes" id="UP000435138">
    <property type="component" value="Unassembled WGS sequence"/>
</dbReference>
<dbReference type="GO" id="GO:0022857">
    <property type="term" value="F:transmembrane transporter activity"/>
    <property type="evidence" value="ECO:0007669"/>
    <property type="project" value="InterPro"/>
</dbReference>
<feature type="transmembrane region" description="Helical" evidence="8">
    <location>
        <begin position="107"/>
        <end position="126"/>
    </location>
</feature>
<evidence type="ECO:0000256" key="4">
    <source>
        <dbReference type="ARBA" id="ARBA00022475"/>
    </source>
</evidence>
<keyword evidence="5 8" id="KW-0812">Transmembrane</keyword>
<keyword evidence="3" id="KW-0813">Transport</keyword>
<feature type="transmembrane region" description="Helical" evidence="8">
    <location>
        <begin position="250"/>
        <end position="277"/>
    </location>
</feature>
<dbReference type="SUPFAM" id="SSF81345">
    <property type="entry name" value="ABC transporter involved in vitamin B12 uptake, BtuC"/>
    <property type="match status" value="1"/>
</dbReference>